<accession>A0ABU6PZ20</accession>
<keyword evidence="2" id="KW-1133">Transmembrane helix</keyword>
<feature type="transmembrane region" description="Helical" evidence="2">
    <location>
        <begin position="20"/>
        <end position="44"/>
    </location>
</feature>
<evidence type="ECO:0000313" key="4">
    <source>
        <dbReference type="Proteomes" id="UP001343257"/>
    </source>
</evidence>
<proteinExistence type="predicted"/>
<dbReference type="Proteomes" id="UP001343257">
    <property type="component" value="Unassembled WGS sequence"/>
</dbReference>
<feature type="non-terminal residue" evidence="3">
    <location>
        <position position="132"/>
    </location>
</feature>
<evidence type="ECO:0000313" key="3">
    <source>
        <dbReference type="EMBL" id="MED5019355.1"/>
    </source>
</evidence>
<reference evidence="3 4" key="1">
    <citation type="submission" date="2023-03" db="EMBL/GenBank/DDBJ databases">
        <title>Bacillus Genome Sequencing.</title>
        <authorList>
            <person name="Dunlap C."/>
        </authorList>
    </citation>
    <scope>NUCLEOTIDE SEQUENCE [LARGE SCALE GENOMIC DNA]</scope>
    <source>
        <strain evidence="3 4">NRS-52</strain>
    </source>
</reference>
<keyword evidence="4" id="KW-1185">Reference proteome</keyword>
<comment type="caution">
    <text evidence="3">The sequence shown here is derived from an EMBL/GenBank/DDBJ whole genome shotgun (WGS) entry which is preliminary data.</text>
</comment>
<keyword evidence="2" id="KW-0812">Transmembrane</keyword>
<feature type="region of interest" description="Disordered" evidence="1">
    <location>
        <begin position="82"/>
        <end position="102"/>
    </location>
</feature>
<organism evidence="3 4">
    <name type="scientific">Paenibacillus chibensis</name>
    <dbReference type="NCBI Taxonomy" id="59846"/>
    <lineage>
        <taxon>Bacteria</taxon>
        <taxon>Bacillati</taxon>
        <taxon>Bacillota</taxon>
        <taxon>Bacilli</taxon>
        <taxon>Bacillales</taxon>
        <taxon>Paenibacillaceae</taxon>
        <taxon>Paenibacillus</taxon>
    </lineage>
</organism>
<feature type="compositionally biased region" description="Basic and acidic residues" evidence="1">
    <location>
        <begin position="91"/>
        <end position="102"/>
    </location>
</feature>
<evidence type="ECO:0000256" key="1">
    <source>
        <dbReference type="SAM" id="MobiDB-lite"/>
    </source>
</evidence>
<gene>
    <name evidence="3" type="ORF">P9847_18800</name>
</gene>
<keyword evidence="2" id="KW-0472">Membrane</keyword>
<dbReference type="PROSITE" id="PS51257">
    <property type="entry name" value="PROKAR_LIPOPROTEIN"/>
    <property type="match status" value="1"/>
</dbReference>
<feature type="transmembrane region" description="Helical" evidence="2">
    <location>
        <begin position="50"/>
        <end position="71"/>
    </location>
</feature>
<protein>
    <submittedName>
        <fullName evidence="3">Uncharacterized protein</fullName>
    </submittedName>
</protein>
<name>A0ABU6PZ20_9BACL</name>
<sequence>MDAIRSAVAKTRSRLQMFRLIRFACYGVAAGLGCAIVLLLAARLWPIAEYRFLALGTIGAGLLGGALWGALHRVKEQEAAQAMDTATGGAERSDWRSRAERHDGDGSGFCRGGQRGCKVAANPGRGRWKQLC</sequence>
<dbReference type="EMBL" id="JARTLD010000047">
    <property type="protein sequence ID" value="MED5019355.1"/>
    <property type="molecule type" value="Genomic_DNA"/>
</dbReference>
<evidence type="ECO:0000256" key="2">
    <source>
        <dbReference type="SAM" id="Phobius"/>
    </source>
</evidence>